<dbReference type="EMBL" id="CAJVPZ010002031">
    <property type="protein sequence ID" value="CAG8505139.1"/>
    <property type="molecule type" value="Genomic_DNA"/>
</dbReference>
<dbReference type="GO" id="GO:0043130">
    <property type="term" value="F:ubiquitin binding"/>
    <property type="evidence" value="ECO:0007669"/>
    <property type="project" value="InterPro"/>
</dbReference>
<proteinExistence type="predicted"/>
<reference evidence="3" key="1">
    <citation type="submission" date="2021-06" db="EMBL/GenBank/DDBJ databases">
        <authorList>
            <person name="Kallberg Y."/>
            <person name="Tangrot J."/>
            <person name="Rosling A."/>
        </authorList>
    </citation>
    <scope>NUCLEOTIDE SEQUENCE</scope>
    <source>
        <strain evidence="3">IN212</strain>
    </source>
</reference>
<evidence type="ECO:0000256" key="1">
    <source>
        <dbReference type="SAM" id="MobiDB-lite"/>
    </source>
</evidence>
<accession>A0A9N9F2Z6</accession>
<dbReference type="Pfam" id="PF12449">
    <property type="entry name" value="DUF3684"/>
    <property type="match status" value="2"/>
</dbReference>
<dbReference type="Proteomes" id="UP000789396">
    <property type="component" value="Unassembled WGS sequence"/>
</dbReference>
<evidence type="ECO:0000313" key="4">
    <source>
        <dbReference type="Proteomes" id="UP000789396"/>
    </source>
</evidence>
<dbReference type="InterPro" id="IPR022155">
    <property type="entry name" value="DUF3684"/>
</dbReference>
<feature type="compositionally biased region" description="Polar residues" evidence="1">
    <location>
        <begin position="1229"/>
        <end position="1240"/>
    </location>
</feature>
<evidence type="ECO:0000313" key="3">
    <source>
        <dbReference type="EMBL" id="CAG8505139.1"/>
    </source>
</evidence>
<dbReference type="PANTHER" id="PTHR47839">
    <property type="entry name" value="DOMAIN PROTEIN, PUTATIVE (AFU_ORTHOLOGUE AFUA_6G04830)-RELATED"/>
    <property type="match status" value="1"/>
</dbReference>
<gene>
    <name evidence="3" type="ORF">RFULGI_LOCUS2626</name>
</gene>
<dbReference type="AlphaFoldDB" id="A0A9N9F2Z6"/>
<dbReference type="InterPro" id="IPR003892">
    <property type="entry name" value="CUE"/>
</dbReference>
<dbReference type="OrthoDB" id="10031156at2759"/>
<evidence type="ECO:0000259" key="2">
    <source>
        <dbReference type="PROSITE" id="PS51140"/>
    </source>
</evidence>
<dbReference type="PROSITE" id="PS51140">
    <property type="entry name" value="CUE"/>
    <property type="match status" value="1"/>
</dbReference>
<name>A0A9N9F2Z6_9GLOM</name>
<feature type="region of interest" description="Disordered" evidence="1">
    <location>
        <begin position="1137"/>
        <end position="1240"/>
    </location>
</feature>
<organism evidence="3 4">
    <name type="scientific">Racocetra fulgida</name>
    <dbReference type="NCBI Taxonomy" id="60492"/>
    <lineage>
        <taxon>Eukaryota</taxon>
        <taxon>Fungi</taxon>
        <taxon>Fungi incertae sedis</taxon>
        <taxon>Mucoromycota</taxon>
        <taxon>Glomeromycotina</taxon>
        <taxon>Glomeromycetes</taxon>
        <taxon>Diversisporales</taxon>
        <taxon>Gigasporaceae</taxon>
        <taxon>Racocetra</taxon>
    </lineage>
</organism>
<feature type="compositionally biased region" description="Pro residues" evidence="1">
    <location>
        <begin position="1140"/>
        <end position="1152"/>
    </location>
</feature>
<feature type="domain" description="CUE" evidence="2">
    <location>
        <begin position="1092"/>
        <end position="1136"/>
    </location>
</feature>
<feature type="compositionally biased region" description="Low complexity" evidence="1">
    <location>
        <begin position="1170"/>
        <end position="1208"/>
    </location>
</feature>
<protein>
    <submittedName>
        <fullName evidence="3">14702_t:CDS:1</fullName>
    </submittedName>
</protein>
<dbReference type="PANTHER" id="PTHR47839:SF1">
    <property type="entry name" value="DOMAIN PROTEIN, PUTATIVE (AFU_ORTHOLOGUE AFUA_6G04830)-RELATED"/>
    <property type="match status" value="1"/>
</dbReference>
<keyword evidence="4" id="KW-1185">Reference proteome</keyword>
<comment type="caution">
    <text evidence="3">The sequence shown here is derived from an EMBL/GenBank/DDBJ whole genome shotgun (WGS) entry which is preliminary data.</text>
</comment>
<sequence length="1261" mass="143701">MAFYWKGDQLFAKRAAISQEDQTWTTFLMDMRDHAEDYDYILWFKYDIARKNVPFKICRRTESAIGQETSIFLRVASGHLDVRVSRAFSADMERTTKKKPPSQTVIQMIFTGYDEQYFSEDKNKKISGIFKNLLPFPEQGRIFIGFPTHQTTGCSSHLAARLIPTVERESIDLIDKTLAVYNNEMLCVAGILSRILYEDEMSQISKVYREIVGSNAKTDEATNSAREWLEKRAAHALSHFTFKPSTPNPHVGQIIEFQFLNCASQLLSILSTTGVQPINLVRMPNSEMAAFIKTIPIVPKIIMEQCDVFIKKARNKMNIIKDISLGDVFNELQSRTLSQEDTVALMKWWIGYRSKESRVSESDVQQLLKLAVVCINDNVIPLNKIQYWLNPSVVPPDYEVPSNVLPYSIKLSLATWTQYIASKPQLENDPDFAEKVLGIIARSFQKCSSNDQNMIKQFLIEKKCIPTKHGLKIPDDAYFPNVDLFPDLPIINFQNVKVVEKLLQKLGVRKHVELQLIFDRLVSQGNWDHMQLVKYLASVSNNLKEIELKRLKVTAIWPKEQNAKTEPSLAKADNDDIKAKPRIHRFMASDLYAPSAEMREFGLPLIEWNGKWRKNSEEEYPPLNIILQLADVSNSDAALRSKALKYFMDNFKDKYSSMYKAEEVKVSFLPCSDPKIYATPMADELGIRHHPNREQLLNRLIQNPPENEQRAKEIFGYLASRLGDFNQTDWSSLRDLNFIPIRDKTQTSLIKYVTPRDCFFKGHDEAYAEFFSYVDFGEKGNKFLLGCGVKTEPSPTEFAEFLVKSSHEFWNSVGDNVEKYLTVLRNIAVNFSSISRNKSLFADMSRAPILIGIKRNEIEADKENFDSKGQNIDHYILAPAKDIFINDDTNFQHMLGSRSLSASVRASIQVKGSPTTSTGSARLQKTIRERAQLFYHDIHRHDVKQSVDWVQKLKVMETSQIEATYELITNNQIKVEPLYSCIYKDTRVNNSWTLYVTPGEPDYLDIASNLGRHIFKKCKWKDISHLAMLLTTPLDSLKRKGYPVDRIMLSYKKPIRVAEKYETQKAPIAPEVQPQVMSNPSQNVSPIKLAPEIEEYAVQLQEMFPKCDPNYIRQCLAQEKTDHLQKVANKLVEANYPEIEPTPPNGPTPQPNGPTSQPNGISSHEDDSILKSLSDLLPTSSTSTSSESPKPTSIQKQPQKIQPTQSSKVTPQSTQHLRNALKDAIKSCRPNSGASVNNQGGINVVTESQTSYCDVLPDRIK</sequence>